<dbReference type="Proteomes" id="UP000234479">
    <property type="component" value="Unassembled WGS sequence"/>
</dbReference>
<organism evidence="3 4">
    <name type="scientific">Caulobacter zeae</name>
    <dbReference type="NCBI Taxonomy" id="2055137"/>
    <lineage>
        <taxon>Bacteria</taxon>
        <taxon>Pseudomonadati</taxon>
        <taxon>Pseudomonadota</taxon>
        <taxon>Alphaproteobacteria</taxon>
        <taxon>Caulobacterales</taxon>
        <taxon>Caulobacteraceae</taxon>
        <taxon>Caulobacter</taxon>
    </lineage>
</organism>
<dbReference type="RefSeq" id="WP_101716854.1">
    <property type="nucleotide sequence ID" value="NZ_PJRS01000010.1"/>
</dbReference>
<feature type="transmembrane region" description="Helical" evidence="1">
    <location>
        <begin position="104"/>
        <end position="122"/>
    </location>
</feature>
<dbReference type="EMBL" id="PJRS01000010">
    <property type="protein sequence ID" value="PLR28302.1"/>
    <property type="molecule type" value="Genomic_DNA"/>
</dbReference>
<evidence type="ECO:0000256" key="1">
    <source>
        <dbReference type="SAM" id="Phobius"/>
    </source>
</evidence>
<evidence type="ECO:0000313" key="3">
    <source>
        <dbReference type="EMBL" id="PLR28302.1"/>
    </source>
</evidence>
<sequence length="248" mass="26923">MSVRRQLVAVVALAGLISGAAAAPACAQIPSNLRDLVGARAAGGETELQARGYALDHVDEGGSAKFGYWRRGDECVQVTTRDGRYLTIVEARNMCRKKSSGSDASAVVAGVAIVGLAAALAAHKKKHDDADRDHDAEYERGYQAAMYGSDYDDRHESEGYHEGYLAGQSERDNRRFSNSRYVRNAPRAAQDACSRRADEYQSRPYGSSVPISVRDLGRGDWELTMATGSYRSRCTVSSSGQVRAMNPY</sequence>
<protein>
    <recommendedName>
        <fullName evidence="5">Secreted protein</fullName>
    </recommendedName>
</protein>
<gene>
    <name evidence="3" type="ORF">SGCZBJ_04680</name>
</gene>
<proteinExistence type="predicted"/>
<feature type="signal peptide" evidence="2">
    <location>
        <begin position="1"/>
        <end position="27"/>
    </location>
</feature>
<keyword evidence="1" id="KW-0812">Transmembrane</keyword>
<reference evidence="3 4" key="1">
    <citation type="submission" date="2017-12" db="EMBL/GenBank/DDBJ databases">
        <title>The genome sequence of Caulobacter sp. 410.</title>
        <authorList>
            <person name="Gao J."/>
            <person name="Mao X."/>
            <person name="Sun J."/>
        </authorList>
    </citation>
    <scope>NUCLEOTIDE SEQUENCE [LARGE SCALE GENOMIC DNA]</scope>
    <source>
        <strain evidence="3 4">410</strain>
    </source>
</reference>
<evidence type="ECO:0008006" key="5">
    <source>
        <dbReference type="Google" id="ProtNLM"/>
    </source>
</evidence>
<keyword evidence="1" id="KW-0472">Membrane</keyword>
<keyword evidence="4" id="KW-1185">Reference proteome</keyword>
<keyword evidence="2" id="KW-0732">Signal</keyword>
<dbReference type="OrthoDB" id="594865at2"/>
<name>A0A2N5DQG7_9CAUL</name>
<evidence type="ECO:0000313" key="4">
    <source>
        <dbReference type="Proteomes" id="UP000234479"/>
    </source>
</evidence>
<dbReference type="AlphaFoldDB" id="A0A2N5DQG7"/>
<accession>A0A2N5DQG7</accession>
<comment type="caution">
    <text evidence="3">The sequence shown here is derived from an EMBL/GenBank/DDBJ whole genome shotgun (WGS) entry which is preliminary data.</text>
</comment>
<feature type="chain" id="PRO_5014619930" description="Secreted protein" evidence="2">
    <location>
        <begin position="28"/>
        <end position="248"/>
    </location>
</feature>
<evidence type="ECO:0000256" key="2">
    <source>
        <dbReference type="SAM" id="SignalP"/>
    </source>
</evidence>
<keyword evidence="1" id="KW-1133">Transmembrane helix</keyword>